<dbReference type="SUPFAM" id="SSF56059">
    <property type="entry name" value="Glutathione synthetase ATP-binding domain-like"/>
    <property type="match status" value="1"/>
</dbReference>
<accession>A0A9W9FHV9</accession>
<organism evidence="2 3">
    <name type="scientific">Penicillium angulare</name>
    <dbReference type="NCBI Taxonomy" id="116970"/>
    <lineage>
        <taxon>Eukaryota</taxon>
        <taxon>Fungi</taxon>
        <taxon>Dikarya</taxon>
        <taxon>Ascomycota</taxon>
        <taxon>Pezizomycotina</taxon>
        <taxon>Eurotiomycetes</taxon>
        <taxon>Eurotiomycetidae</taxon>
        <taxon>Eurotiales</taxon>
        <taxon>Aspergillaceae</taxon>
        <taxon>Penicillium</taxon>
    </lineage>
</organism>
<comment type="caution">
    <text evidence="2">The sequence shown here is derived from an EMBL/GenBank/DDBJ whole genome shotgun (WGS) entry which is preliminary data.</text>
</comment>
<sequence>MAVKQFTQVSLLDSKPPEASGSTIPVSQTDQATRVQARELYQSRLRDLSRGAQCALGSAYPFSPHPVNLATDILQELRQLHEALDVAVTNIVDRWWTDKEADLPSRMPLEPQEVELLQWIHARTEEGKMPSFLSHKGVWRPDFLLDRVDDGTGDGKIKARICEINARFAFNMFLHTMYGHQALIDLGAQERGFTPAAKPENILNSLLKLFNTRKPIHILKASENAFTLSLLPHLMAEQTGITPRTIGPSDLKLRPNPNSNTGYDLLCRKTQENSFCQEDEGFEEIHQVILQLNQKEIGSIPVEMLQQISVRSINDFRSILLAHDKRMLGIIREELDDLVYKHEVLTPRQADFLREGIVHTLIPGSKEITKLIEQSEDLNVIKDNYIIKPIRLGATEGIIFGDDLSPEEWMSTLRSMQDPELSIQSQSIIQTRIEQPRFDLFIGEEEGVRSTYIVGCYHAIDGRFGGLGVWRTGSGRLCSFDNGGMWLASVVPLLN</sequence>
<feature type="compositionally biased region" description="Polar residues" evidence="1">
    <location>
        <begin position="1"/>
        <end position="11"/>
    </location>
</feature>
<proteinExistence type="predicted"/>
<keyword evidence="3" id="KW-1185">Reference proteome</keyword>
<reference evidence="2" key="1">
    <citation type="submission" date="2022-11" db="EMBL/GenBank/DDBJ databases">
        <authorList>
            <person name="Petersen C."/>
        </authorList>
    </citation>
    <scope>NUCLEOTIDE SEQUENCE</scope>
    <source>
        <strain evidence="2">IBT 30069</strain>
    </source>
</reference>
<dbReference type="EMBL" id="JAPQKH010000004">
    <property type="protein sequence ID" value="KAJ5100508.1"/>
    <property type="molecule type" value="Genomic_DNA"/>
</dbReference>
<reference evidence="2" key="2">
    <citation type="journal article" date="2023" name="IMA Fungus">
        <title>Comparative genomic study of the Penicillium genus elucidates a diverse pangenome and 15 lateral gene transfer events.</title>
        <authorList>
            <person name="Petersen C."/>
            <person name="Sorensen T."/>
            <person name="Nielsen M.R."/>
            <person name="Sondergaard T.E."/>
            <person name="Sorensen J.L."/>
            <person name="Fitzpatrick D.A."/>
            <person name="Frisvad J.C."/>
            <person name="Nielsen K.L."/>
        </authorList>
    </citation>
    <scope>NUCLEOTIDE SEQUENCE</scope>
    <source>
        <strain evidence="2">IBT 30069</strain>
    </source>
</reference>
<evidence type="ECO:0000313" key="3">
    <source>
        <dbReference type="Proteomes" id="UP001149165"/>
    </source>
</evidence>
<evidence type="ECO:0000313" key="2">
    <source>
        <dbReference type="EMBL" id="KAJ5100508.1"/>
    </source>
</evidence>
<feature type="compositionally biased region" description="Polar residues" evidence="1">
    <location>
        <begin position="20"/>
        <end position="31"/>
    </location>
</feature>
<dbReference type="OrthoDB" id="2117718at2759"/>
<gene>
    <name evidence="2" type="ORF">N7456_006560</name>
</gene>
<name>A0A9W9FHV9_9EURO</name>
<evidence type="ECO:0000256" key="1">
    <source>
        <dbReference type="SAM" id="MobiDB-lite"/>
    </source>
</evidence>
<dbReference type="AlphaFoldDB" id="A0A9W9FHV9"/>
<dbReference type="Proteomes" id="UP001149165">
    <property type="component" value="Unassembled WGS sequence"/>
</dbReference>
<feature type="region of interest" description="Disordered" evidence="1">
    <location>
        <begin position="1"/>
        <end position="31"/>
    </location>
</feature>
<protein>
    <submittedName>
        <fullName evidence="2">Uncharacterized protein</fullName>
    </submittedName>
</protein>